<dbReference type="RefSeq" id="WP_155700533.1">
    <property type="nucleotide sequence ID" value="NZ_CP034235.1"/>
</dbReference>
<feature type="domain" description="Fungal lipase-type" evidence="1">
    <location>
        <begin position="66"/>
        <end position="195"/>
    </location>
</feature>
<dbReference type="InterPro" id="IPR002921">
    <property type="entry name" value="Fungal_lipase-type"/>
</dbReference>
<sequence>MLETINYKLALFLICSCHQTYNQFLDSAGRFIVPAGYRYMTSFSAEAYGFAQETFGYLIESDDTIVLAFRGTTSAADTVSDLIARQMPYPWFANGGNTHRGFTEIYASARKQILDALAKSDSHKKLIITGHSLGGALATLCALDLAYNTKFASPIVYTYGAPRVGDPTFAAAYNQKIAFSHRIVIESDLIPLIPPPLYKIPSQSKIYHYRHVKGGFTLHFLTDSFSKNHALFNYFTMLAKYESAYAIHLCSQLPSICPI</sequence>
<dbReference type="KEGG" id="ppsc:EHS13_11705"/>
<evidence type="ECO:0000313" key="2">
    <source>
        <dbReference type="EMBL" id="QGQ95496.1"/>
    </source>
</evidence>
<dbReference type="InterPro" id="IPR029058">
    <property type="entry name" value="AB_hydrolase_fold"/>
</dbReference>
<proteinExistence type="predicted"/>
<dbReference type="Gene3D" id="3.40.50.1820">
    <property type="entry name" value="alpha/beta hydrolase"/>
    <property type="match status" value="1"/>
</dbReference>
<dbReference type="GO" id="GO:0006629">
    <property type="term" value="P:lipid metabolic process"/>
    <property type="evidence" value="ECO:0007669"/>
    <property type="project" value="InterPro"/>
</dbReference>
<dbReference type="OrthoDB" id="5522031at2"/>
<dbReference type="SUPFAM" id="SSF53474">
    <property type="entry name" value="alpha/beta-Hydrolases"/>
    <property type="match status" value="1"/>
</dbReference>
<dbReference type="Pfam" id="PF01764">
    <property type="entry name" value="Lipase_3"/>
    <property type="match status" value="1"/>
</dbReference>
<gene>
    <name evidence="2" type="ORF">EHS13_11705</name>
</gene>
<dbReference type="PANTHER" id="PTHR45856:SF24">
    <property type="entry name" value="FUNGAL LIPASE-LIKE DOMAIN-CONTAINING PROTEIN"/>
    <property type="match status" value="1"/>
</dbReference>
<dbReference type="EMBL" id="CP034235">
    <property type="protein sequence ID" value="QGQ95496.1"/>
    <property type="molecule type" value="Genomic_DNA"/>
</dbReference>
<dbReference type="PANTHER" id="PTHR45856">
    <property type="entry name" value="ALPHA/BETA-HYDROLASES SUPERFAMILY PROTEIN"/>
    <property type="match status" value="1"/>
</dbReference>
<keyword evidence="3" id="KW-1185">Reference proteome</keyword>
<dbReference type="InterPro" id="IPR051218">
    <property type="entry name" value="Sec_MonoDiacylglyc_Lipase"/>
</dbReference>
<organism evidence="2 3">
    <name type="scientific">Paenibacillus psychroresistens</name>
    <dbReference type="NCBI Taxonomy" id="1778678"/>
    <lineage>
        <taxon>Bacteria</taxon>
        <taxon>Bacillati</taxon>
        <taxon>Bacillota</taxon>
        <taxon>Bacilli</taxon>
        <taxon>Bacillales</taxon>
        <taxon>Paenibacillaceae</taxon>
        <taxon>Paenibacillus</taxon>
    </lineage>
</organism>
<evidence type="ECO:0000259" key="1">
    <source>
        <dbReference type="Pfam" id="PF01764"/>
    </source>
</evidence>
<accession>A0A6B8RJC9</accession>
<dbReference type="AlphaFoldDB" id="A0A6B8RJC9"/>
<name>A0A6B8RJC9_9BACL</name>
<dbReference type="CDD" id="cd00519">
    <property type="entry name" value="Lipase_3"/>
    <property type="match status" value="1"/>
</dbReference>
<reference evidence="3" key="1">
    <citation type="submission" date="2018-11" db="EMBL/GenBank/DDBJ databases">
        <title>Complete genome sequence of Paenibacillus sp. ML311-T8.</title>
        <authorList>
            <person name="Nam Y.-D."/>
            <person name="Kang J."/>
            <person name="Chung W.-H."/>
            <person name="Park Y.S."/>
        </authorList>
    </citation>
    <scope>NUCLEOTIDE SEQUENCE [LARGE SCALE GENOMIC DNA]</scope>
    <source>
        <strain evidence="3">ML311-T8</strain>
    </source>
</reference>
<dbReference type="Proteomes" id="UP000426246">
    <property type="component" value="Chromosome"/>
</dbReference>
<evidence type="ECO:0000313" key="3">
    <source>
        <dbReference type="Proteomes" id="UP000426246"/>
    </source>
</evidence>
<protein>
    <submittedName>
        <fullName evidence="2">Lipase family protein</fullName>
    </submittedName>
</protein>